<keyword evidence="5" id="KW-0479">Metal-binding</keyword>
<dbReference type="GO" id="GO:0046872">
    <property type="term" value="F:metal ion binding"/>
    <property type="evidence" value="ECO:0007669"/>
    <property type="project" value="UniProtKB-KW"/>
</dbReference>
<dbReference type="GO" id="GO:0005975">
    <property type="term" value="P:carbohydrate metabolic process"/>
    <property type="evidence" value="ECO:0007669"/>
    <property type="project" value="InterPro"/>
</dbReference>
<feature type="chain" id="PRO_5002749239" evidence="12">
    <location>
        <begin position="19"/>
        <end position="268"/>
    </location>
</feature>
<feature type="signal peptide" evidence="12">
    <location>
        <begin position="1"/>
        <end position="18"/>
    </location>
</feature>
<dbReference type="GeneID" id="6082295"/>
<sequence length="268" mass="29583">MLVTTLFLTVCLATSSLAAAVQKLAKAQVFTKCLVPNTVALTFDDGPYIYMNDVVDQLRAVKAKGTFFLNGMNWACIYEDANIQHVKYAYDNGFQVASHTWAHKDLTTLTFDQIHDEMWRVEQAIQRITGAVPAFMRPRASTSPTLSSLFSVLPFAVVAYGNYNDLVLTVAGQRGQSVATWDFDSQDGLSAPVDKQKQLYDQIVAQHPSTILSLQHEVHDTTVHQTLPYAIKKLLGAGYKLVTLSECLGMPAYQSTGPPAVKDASWRC</sequence>
<keyword evidence="9" id="KW-0119">Carbohydrate metabolism</keyword>
<dbReference type="SUPFAM" id="SSF88713">
    <property type="entry name" value="Glycoside hydrolase/deacetylase"/>
    <property type="match status" value="1"/>
</dbReference>
<keyword evidence="10" id="KW-0449">Lipoprotein</keyword>
<comment type="cofactor">
    <cofactor evidence="1">
        <name>Co(2+)</name>
        <dbReference type="ChEBI" id="CHEBI:48828"/>
    </cofactor>
</comment>
<evidence type="ECO:0000313" key="15">
    <source>
        <dbReference type="Proteomes" id="UP000001194"/>
    </source>
</evidence>
<dbReference type="InterPro" id="IPR002509">
    <property type="entry name" value="NODB_dom"/>
</dbReference>
<dbReference type="PANTHER" id="PTHR46471">
    <property type="entry name" value="CHITIN DEACETYLASE"/>
    <property type="match status" value="1"/>
</dbReference>
<keyword evidence="15" id="KW-1185">Reference proteome</keyword>
<evidence type="ECO:0000256" key="1">
    <source>
        <dbReference type="ARBA" id="ARBA00001941"/>
    </source>
</evidence>
<dbReference type="GO" id="GO:0098552">
    <property type="term" value="C:side of membrane"/>
    <property type="evidence" value="ECO:0007669"/>
    <property type="project" value="UniProtKB-KW"/>
</dbReference>
<keyword evidence="6 12" id="KW-0732">Signal</keyword>
<reference evidence="14 15" key="1">
    <citation type="journal article" date="2008" name="Nature">
        <title>The genome of Laccaria bicolor provides insights into mycorrhizal symbiosis.</title>
        <authorList>
            <person name="Martin F."/>
            <person name="Aerts A."/>
            <person name="Ahren D."/>
            <person name="Brun A."/>
            <person name="Danchin E.G.J."/>
            <person name="Duchaussoy F."/>
            <person name="Gibon J."/>
            <person name="Kohler A."/>
            <person name="Lindquist E."/>
            <person name="Pereda V."/>
            <person name="Salamov A."/>
            <person name="Shapiro H.J."/>
            <person name="Wuyts J."/>
            <person name="Blaudez D."/>
            <person name="Buee M."/>
            <person name="Brokstein P."/>
            <person name="Canbaeck B."/>
            <person name="Cohen D."/>
            <person name="Courty P.E."/>
            <person name="Coutinho P.M."/>
            <person name="Delaruelle C."/>
            <person name="Detter J.C."/>
            <person name="Deveau A."/>
            <person name="DiFazio S."/>
            <person name="Duplessis S."/>
            <person name="Fraissinet-Tachet L."/>
            <person name="Lucic E."/>
            <person name="Frey-Klett P."/>
            <person name="Fourrey C."/>
            <person name="Feussner I."/>
            <person name="Gay G."/>
            <person name="Grimwood J."/>
            <person name="Hoegger P.J."/>
            <person name="Jain P."/>
            <person name="Kilaru S."/>
            <person name="Labbe J."/>
            <person name="Lin Y.C."/>
            <person name="Legue V."/>
            <person name="Le Tacon F."/>
            <person name="Marmeisse R."/>
            <person name="Melayah D."/>
            <person name="Montanini B."/>
            <person name="Muratet M."/>
            <person name="Nehls U."/>
            <person name="Niculita-Hirzel H."/>
            <person name="Oudot-Le Secq M.P."/>
            <person name="Peter M."/>
            <person name="Quesneville H."/>
            <person name="Rajashekar B."/>
            <person name="Reich M."/>
            <person name="Rouhier N."/>
            <person name="Schmutz J."/>
            <person name="Yin T."/>
            <person name="Chalot M."/>
            <person name="Henrissat B."/>
            <person name="Kuees U."/>
            <person name="Lucas S."/>
            <person name="Van de Peer Y."/>
            <person name="Podila G.K."/>
            <person name="Polle A."/>
            <person name="Pukkila P.J."/>
            <person name="Richardson P.M."/>
            <person name="Rouze P."/>
            <person name="Sanders I.R."/>
            <person name="Stajich J.E."/>
            <person name="Tunlid A."/>
            <person name="Tuskan G."/>
            <person name="Grigoriev I.V."/>
        </authorList>
    </citation>
    <scope>NUCLEOTIDE SEQUENCE [LARGE SCALE GENOMIC DNA]</scope>
    <source>
        <strain evidence="15">S238N-H82 / ATCC MYA-4686</strain>
    </source>
</reference>
<dbReference type="Proteomes" id="UP000001194">
    <property type="component" value="Unassembled WGS sequence"/>
</dbReference>
<dbReference type="HOGENOM" id="CLU_021264_11_2_1"/>
<evidence type="ECO:0000256" key="5">
    <source>
        <dbReference type="ARBA" id="ARBA00022723"/>
    </source>
</evidence>
<dbReference type="InterPro" id="IPR011330">
    <property type="entry name" value="Glyco_hydro/deAcase_b/a-brl"/>
</dbReference>
<dbReference type="GO" id="GO:0071555">
    <property type="term" value="P:cell wall organization"/>
    <property type="evidence" value="ECO:0007669"/>
    <property type="project" value="UniProtKB-KW"/>
</dbReference>
<evidence type="ECO:0000256" key="3">
    <source>
        <dbReference type="ARBA" id="ARBA00022475"/>
    </source>
</evidence>
<keyword evidence="7" id="KW-0378">Hydrolase</keyword>
<feature type="domain" description="NodB homology" evidence="13">
    <location>
        <begin position="37"/>
        <end position="242"/>
    </location>
</feature>
<accession>B0DS26</accession>
<evidence type="ECO:0000256" key="2">
    <source>
        <dbReference type="ARBA" id="ARBA00004609"/>
    </source>
</evidence>
<evidence type="ECO:0000256" key="9">
    <source>
        <dbReference type="ARBA" id="ARBA00023277"/>
    </source>
</evidence>
<evidence type="ECO:0000256" key="4">
    <source>
        <dbReference type="ARBA" id="ARBA00022622"/>
    </source>
</evidence>
<dbReference type="PANTHER" id="PTHR46471:SF2">
    <property type="entry name" value="CHITIN DEACETYLASE-RELATED"/>
    <property type="match status" value="1"/>
</dbReference>
<dbReference type="Pfam" id="PF01522">
    <property type="entry name" value="Polysacc_deac_1"/>
    <property type="match status" value="1"/>
</dbReference>
<dbReference type="Gene3D" id="3.20.20.370">
    <property type="entry name" value="Glycoside hydrolase/deacetylase"/>
    <property type="match status" value="1"/>
</dbReference>
<evidence type="ECO:0000256" key="6">
    <source>
        <dbReference type="ARBA" id="ARBA00022729"/>
    </source>
</evidence>
<evidence type="ECO:0000256" key="7">
    <source>
        <dbReference type="ARBA" id="ARBA00022801"/>
    </source>
</evidence>
<gene>
    <name evidence="14" type="ORF">LACBIDRAFT_308312</name>
</gene>
<evidence type="ECO:0000313" key="14">
    <source>
        <dbReference type="EMBL" id="EDR02717.1"/>
    </source>
</evidence>
<dbReference type="RefSeq" id="XP_001886761.1">
    <property type="nucleotide sequence ID" value="XM_001886726.1"/>
</dbReference>
<dbReference type="EMBL" id="DS547129">
    <property type="protein sequence ID" value="EDR02717.1"/>
    <property type="molecule type" value="Genomic_DNA"/>
</dbReference>
<dbReference type="PROSITE" id="PS51677">
    <property type="entry name" value="NODB"/>
    <property type="match status" value="1"/>
</dbReference>
<dbReference type="InParanoid" id="B0DS26"/>
<evidence type="ECO:0000256" key="12">
    <source>
        <dbReference type="SAM" id="SignalP"/>
    </source>
</evidence>
<evidence type="ECO:0000256" key="11">
    <source>
        <dbReference type="ARBA" id="ARBA00023316"/>
    </source>
</evidence>
<keyword evidence="4" id="KW-0336">GPI-anchor</keyword>
<protein>
    <submittedName>
        <fullName evidence="14">Carbohydrate esterase family 4 protein</fullName>
    </submittedName>
</protein>
<keyword evidence="8" id="KW-0472">Membrane</keyword>
<proteinExistence type="predicted"/>
<evidence type="ECO:0000256" key="10">
    <source>
        <dbReference type="ARBA" id="ARBA00023288"/>
    </source>
</evidence>
<keyword evidence="11" id="KW-0961">Cell wall biogenesis/degradation</keyword>
<keyword evidence="4" id="KW-0325">Glycoprotein</keyword>
<dbReference type="AlphaFoldDB" id="B0DS26"/>
<keyword evidence="3" id="KW-1003">Cell membrane</keyword>
<dbReference type="GO" id="GO:0005886">
    <property type="term" value="C:plasma membrane"/>
    <property type="evidence" value="ECO:0007669"/>
    <property type="project" value="UniProtKB-SubCell"/>
</dbReference>
<dbReference type="STRING" id="486041.B0DS26"/>
<dbReference type="GO" id="GO:0016810">
    <property type="term" value="F:hydrolase activity, acting on carbon-nitrogen (but not peptide) bonds"/>
    <property type="evidence" value="ECO:0007669"/>
    <property type="project" value="InterPro"/>
</dbReference>
<dbReference type="CDD" id="cd10951">
    <property type="entry name" value="CE4_ClCDA_like"/>
    <property type="match status" value="1"/>
</dbReference>
<dbReference type="KEGG" id="lbc:LACBIDRAFT_308312"/>
<organism evidence="15">
    <name type="scientific">Laccaria bicolor (strain S238N-H82 / ATCC MYA-4686)</name>
    <name type="common">Bicoloured deceiver</name>
    <name type="synonym">Laccaria laccata var. bicolor</name>
    <dbReference type="NCBI Taxonomy" id="486041"/>
    <lineage>
        <taxon>Eukaryota</taxon>
        <taxon>Fungi</taxon>
        <taxon>Dikarya</taxon>
        <taxon>Basidiomycota</taxon>
        <taxon>Agaricomycotina</taxon>
        <taxon>Agaricomycetes</taxon>
        <taxon>Agaricomycetidae</taxon>
        <taxon>Agaricales</taxon>
        <taxon>Agaricineae</taxon>
        <taxon>Hydnangiaceae</taxon>
        <taxon>Laccaria</taxon>
    </lineage>
</organism>
<comment type="subcellular location">
    <subcellularLocation>
        <location evidence="2">Cell membrane</location>
        <topology evidence="2">Lipid-anchor</topology>
        <topology evidence="2">GPI-anchor</topology>
    </subcellularLocation>
</comment>
<name>B0DS26_LACBS</name>
<evidence type="ECO:0000256" key="8">
    <source>
        <dbReference type="ARBA" id="ARBA00023136"/>
    </source>
</evidence>
<dbReference type="OrthoDB" id="2125469at2759"/>
<evidence type="ECO:0000259" key="13">
    <source>
        <dbReference type="PROSITE" id="PS51677"/>
    </source>
</evidence>